<dbReference type="GO" id="GO:0016829">
    <property type="term" value="F:lyase activity"/>
    <property type="evidence" value="ECO:0007669"/>
    <property type="project" value="UniProtKB-KW"/>
</dbReference>
<evidence type="ECO:0000313" key="4">
    <source>
        <dbReference type="EMBL" id="QQV75980.1"/>
    </source>
</evidence>
<name>A0A974NS80_9SPHN</name>
<accession>A0A974NS80</accession>
<evidence type="ECO:0000256" key="1">
    <source>
        <dbReference type="ARBA" id="ARBA00022729"/>
    </source>
</evidence>
<gene>
    <name evidence="4" type="ORF">H5J25_10310</name>
</gene>
<dbReference type="GO" id="GO:0042597">
    <property type="term" value="C:periplasmic space"/>
    <property type="evidence" value="ECO:0007669"/>
    <property type="project" value="InterPro"/>
</dbReference>
<dbReference type="Pfam" id="PF05426">
    <property type="entry name" value="Alginate_lyase"/>
    <property type="match status" value="1"/>
</dbReference>
<keyword evidence="2 4" id="KW-0456">Lyase</keyword>
<dbReference type="Proteomes" id="UP000595894">
    <property type="component" value="Chromosome"/>
</dbReference>
<evidence type="ECO:0000313" key="5">
    <source>
        <dbReference type="Proteomes" id="UP000595894"/>
    </source>
</evidence>
<evidence type="ECO:0000259" key="3">
    <source>
        <dbReference type="Pfam" id="PF05426"/>
    </source>
</evidence>
<dbReference type="Gene3D" id="1.50.10.100">
    <property type="entry name" value="Chondroitin AC/alginate lyase"/>
    <property type="match status" value="1"/>
</dbReference>
<keyword evidence="1" id="KW-0732">Signal</keyword>
<protein>
    <submittedName>
        <fullName evidence="4">Alginate lyase family protein</fullName>
    </submittedName>
</protein>
<dbReference type="EMBL" id="CP061035">
    <property type="protein sequence ID" value="QQV75980.1"/>
    <property type="molecule type" value="Genomic_DNA"/>
</dbReference>
<evidence type="ECO:0000256" key="2">
    <source>
        <dbReference type="ARBA" id="ARBA00023239"/>
    </source>
</evidence>
<keyword evidence="5" id="KW-1185">Reference proteome</keyword>
<dbReference type="SUPFAM" id="SSF48230">
    <property type="entry name" value="Chondroitin AC/alginate lyase"/>
    <property type="match status" value="1"/>
</dbReference>
<proteinExistence type="predicted"/>
<organism evidence="4 5">
    <name type="scientific">Sphingomonas aliaeris</name>
    <dbReference type="NCBI Taxonomy" id="2759526"/>
    <lineage>
        <taxon>Bacteria</taxon>
        <taxon>Pseudomonadati</taxon>
        <taxon>Pseudomonadota</taxon>
        <taxon>Alphaproteobacteria</taxon>
        <taxon>Sphingomonadales</taxon>
        <taxon>Sphingomonadaceae</taxon>
        <taxon>Sphingomonas</taxon>
    </lineage>
</organism>
<dbReference type="AlphaFoldDB" id="A0A974NS80"/>
<dbReference type="InterPro" id="IPR008929">
    <property type="entry name" value="Chondroitin_lyas"/>
</dbReference>
<dbReference type="InterPro" id="IPR008397">
    <property type="entry name" value="Alginate_lyase_dom"/>
</dbReference>
<reference evidence="5" key="1">
    <citation type="submission" date="2020-09" db="EMBL/GenBank/DDBJ databases">
        <title>Sphingomonas sp., a new species isolated from pork steak.</title>
        <authorList>
            <person name="Heidler von Heilborn D."/>
        </authorList>
    </citation>
    <scope>NUCLEOTIDE SEQUENCE [LARGE SCALE GENOMIC DNA]</scope>
</reference>
<dbReference type="KEGG" id="sari:H5J25_10310"/>
<feature type="domain" description="Alginate lyase" evidence="3">
    <location>
        <begin position="59"/>
        <end position="328"/>
    </location>
</feature>
<sequence>MLNRRHVLASLGGAPFVVPLVASVAPFDLVAIEGARVMRAVSAYAKSPIRTITAIAAPRSPATRHDYYSEADYWWPDPAHPGGPHVRRDGFSNPAKFDGHRDALIRFGIEMPALATAWFVSRRPHFALRAAAHLRAWFVDPATRMNPDLSHAQAIIGVNTGRAIGIIDTLQIVEVACAAHLLARHDAPGYAAIRRGVDRWFREYLDWLTGSAAGRQERDQRNNHGSCWLLQVAAFGALVGNDEALRDARTRLVDQIIPTQIATDGSQPLELARTKPYGYSLFNLDVLAGACRLLSIKGHLWRFQTADGRSVAKATAFMAPFIRDKALWPYTKDVEHFADFPVRHPSLLFAGQALDRPDWLALWRRLDPDPRVAEVIRNFPIRQPLLWPEE</sequence>